<reference evidence="10" key="1">
    <citation type="submission" date="2022-03" db="EMBL/GenBank/DDBJ databases">
        <title>A functionally conserved STORR gene fusion in Papaver species that diverged 16.8 million years ago.</title>
        <authorList>
            <person name="Catania T."/>
        </authorList>
    </citation>
    <scope>NUCLEOTIDE SEQUENCE</scope>
    <source>
        <strain evidence="10">S-191538</strain>
    </source>
</reference>
<dbReference type="PROSITE" id="PS50005">
    <property type="entry name" value="TPR"/>
    <property type="match status" value="1"/>
</dbReference>
<keyword evidence="6" id="KW-0539">Nucleus</keyword>
<keyword evidence="3" id="KW-0433">Leucine-rich repeat</keyword>
<evidence type="ECO:0000256" key="9">
    <source>
        <dbReference type="SAM" id="MobiDB-lite"/>
    </source>
</evidence>
<dbReference type="Gene3D" id="3.80.10.10">
    <property type="entry name" value="Ribonuclease Inhibitor"/>
    <property type="match status" value="1"/>
</dbReference>
<evidence type="ECO:0000313" key="10">
    <source>
        <dbReference type="EMBL" id="MCL7045211.1"/>
    </source>
</evidence>
<protein>
    <recommendedName>
        <fullName evidence="7">Protein TONSOKU</fullName>
    </recommendedName>
</protein>
<feature type="compositionally biased region" description="Basic and acidic residues" evidence="9">
    <location>
        <begin position="516"/>
        <end position="526"/>
    </location>
</feature>
<dbReference type="SUPFAM" id="SSF52047">
    <property type="entry name" value="RNI-like"/>
    <property type="match status" value="1"/>
</dbReference>
<dbReference type="GO" id="GO:0042393">
    <property type="term" value="F:histone binding"/>
    <property type="evidence" value="ECO:0007669"/>
    <property type="project" value="UniProtKB-ARBA"/>
</dbReference>
<dbReference type="GO" id="GO:0009933">
    <property type="term" value="P:meristem structural organization"/>
    <property type="evidence" value="ECO:0007669"/>
    <property type="project" value="InterPro"/>
</dbReference>
<evidence type="ECO:0000256" key="3">
    <source>
        <dbReference type="ARBA" id="ARBA00022614"/>
    </source>
</evidence>
<feature type="compositionally biased region" description="Basic and acidic residues" evidence="9">
    <location>
        <begin position="493"/>
        <end position="503"/>
    </location>
</feature>
<keyword evidence="4" id="KW-0677">Repeat</keyword>
<evidence type="ECO:0000256" key="8">
    <source>
        <dbReference type="PROSITE-ProRule" id="PRU00339"/>
    </source>
</evidence>
<dbReference type="FunFam" id="1.25.40.10:FF:000961">
    <property type="entry name" value="Protein TONSOKU"/>
    <property type="match status" value="1"/>
</dbReference>
<comment type="subcellular location">
    <subcellularLocation>
        <location evidence="1">Nucleus</location>
        <location evidence="1">Nucleoplasm</location>
    </subcellularLocation>
</comment>
<dbReference type="InterPro" id="IPR032675">
    <property type="entry name" value="LRR_dom_sf"/>
</dbReference>
<dbReference type="GO" id="GO:0005654">
    <property type="term" value="C:nucleoplasm"/>
    <property type="evidence" value="ECO:0007669"/>
    <property type="project" value="UniProtKB-SubCell"/>
</dbReference>
<evidence type="ECO:0000313" key="11">
    <source>
        <dbReference type="Proteomes" id="UP001177140"/>
    </source>
</evidence>
<dbReference type="InterPro" id="IPR044227">
    <property type="entry name" value="TONSOKU"/>
</dbReference>
<dbReference type="EMBL" id="JAJJMA010267148">
    <property type="protein sequence ID" value="MCL7045211.1"/>
    <property type="molecule type" value="Genomic_DNA"/>
</dbReference>
<feature type="compositionally biased region" description="Basic and acidic residues" evidence="9">
    <location>
        <begin position="608"/>
        <end position="623"/>
    </location>
</feature>
<dbReference type="Pfam" id="PF13181">
    <property type="entry name" value="TPR_8"/>
    <property type="match status" value="2"/>
</dbReference>
<evidence type="ECO:0000256" key="4">
    <source>
        <dbReference type="ARBA" id="ARBA00022737"/>
    </source>
</evidence>
<comment type="similarity">
    <text evidence="2">Belongs to the Tonsoku family.</text>
</comment>
<organism evidence="10 11">
    <name type="scientific">Papaver nudicaule</name>
    <name type="common">Iceland poppy</name>
    <dbReference type="NCBI Taxonomy" id="74823"/>
    <lineage>
        <taxon>Eukaryota</taxon>
        <taxon>Viridiplantae</taxon>
        <taxon>Streptophyta</taxon>
        <taxon>Embryophyta</taxon>
        <taxon>Tracheophyta</taxon>
        <taxon>Spermatophyta</taxon>
        <taxon>Magnoliopsida</taxon>
        <taxon>Ranunculales</taxon>
        <taxon>Papaveraceae</taxon>
        <taxon>Papaveroideae</taxon>
        <taxon>Papaver</taxon>
    </lineage>
</organism>
<proteinExistence type="inferred from homology"/>
<dbReference type="SMART" id="SM00368">
    <property type="entry name" value="LRR_RI"/>
    <property type="match status" value="5"/>
</dbReference>
<feature type="compositionally biased region" description="Polar residues" evidence="9">
    <location>
        <begin position="574"/>
        <end position="586"/>
    </location>
</feature>
<name>A0AA42AZU8_PAPNU</name>
<feature type="compositionally biased region" description="Polar residues" evidence="9">
    <location>
        <begin position="527"/>
        <end position="542"/>
    </location>
</feature>
<dbReference type="InterPro" id="IPR019734">
    <property type="entry name" value="TPR_rpt"/>
</dbReference>
<evidence type="ECO:0000256" key="2">
    <source>
        <dbReference type="ARBA" id="ARBA00010999"/>
    </source>
</evidence>
<sequence length="1351" mass="151775">MAKDDLKLSSAKRSYKQASDVGNRQEEARWANLIGDILKNRGEYVEALKWLRIDYELSMKYLPEKQLLPTCQSLGEMYLRLQEYKEAKVYQKKHLELAKDSGDIVEQQRASTQLGRTYHEMFLKSEDDHSSRRNAKKYFNLAMNLARNLKENGAVNESSSFLKEYIDAYNNVGMLQMDLDNYDEAEKTLLEGLRICDEEEVVENDDGRSRLHHHLGYLYTQLRKWEKAKEHIQKDIKICQNIGHRQGEAKGYINLGELYYQDQRFEDTKLCYERALKIAKSMEDEDALVNQIQENIKIVDIAMGVLADMGKQEQNLKKLTRNTGTAIAKGKPDKRKCLLQQIKCLDTLIENSSQIFAWRKHQKFAKMKKKIASDLGDKEMLSDSLLAIGESYQKLRIFQKALKWYRKSWDTSKSVRNLEGQALAKINIGDVLDSQGDWNGALEAFEEGYRIAVQSKVRHVQISALENMHYSYMIRFDNVEEARKLQLKIQEVKKSQDANHEEEYPLSECSETDTEGYDRPSNEHNSPEFSDCSSIRSKSLNNTEDDPTLSAFLRPRKTLSKQKVAQAERPIINLTENSPKSMSNSTDKQKAFSGRKRARLVISDDESDGGHEPNYSREKRHNPAENVAISYDSRKNDGESEFVGGVQASSHRIASKYIHSVTTPTDHEESNCSHKLGSPKAAVRDDTYFRSFGLKEVNDASNFATIGSKVDGDNNSNNFLQNLNPADFSADNLWRNIPIRIDDKVIHLDALSCIVGEMLSIERMKSEVACLYYLQQSDEKRSKGLLPIIRHMVCGGKVLESLEPATLKDYIWEKGWIEVNIDGWIQKRLIKLYIDWCKKLSEAPNFKLLKKLYNLEVSEDEILGSECELQDISVAPLLNALNENKAIALLDLSHNLLGNETMKKLGQIFVSSSQKYGGLTLDLHCNRFGSTALYEICECPVLFARLEVLNISGNRLTDGCGSYLSTILGSCKALYSLNIERCSITSKTIQKVAEAIDPGSVLSHLSIAHNPISGNAMINLLSKLAALKRFSDLNLGGIKLSKSVSDSLCQLMQTSCMSSLIVGNTNIGPDVALELVKALSVGPQELMTLDLSFCGITSCYTERLCTNISLIGGILELNLGGNPIRQQGVDALVSLLMSPECSLKDLVLNKCNLGLGGIIKIVHALTENQVLEELNLEENTDSEKDNTLEYDLTVQGRLKSLQAEVESSDINPSSCSLKQLEVTHQEKEECIVNFEIELEVADSEEDLPTTGKPVLSVGNEDSCTSFCQKNTPFQGSQFIEELSFSIASAKHLKLLVLSNNGFTADVTETLYTSWSSSSGRGLARRHIKDKTVHFSVEGKSCCGVKACCKRG</sequence>
<dbReference type="GO" id="GO:0072423">
    <property type="term" value="P:response to DNA damage checkpoint signaling"/>
    <property type="evidence" value="ECO:0007669"/>
    <property type="project" value="InterPro"/>
</dbReference>
<feature type="region of interest" description="Disordered" evidence="9">
    <location>
        <begin position="493"/>
        <end position="624"/>
    </location>
</feature>
<accession>A0AA42AZU8</accession>
<dbReference type="PANTHER" id="PTHR47684:SF1">
    <property type="entry name" value="PROTEIN TONSOKU"/>
    <property type="match status" value="1"/>
</dbReference>
<evidence type="ECO:0000256" key="5">
    <source>
        <dbReference type="ARBA" id="ARBA00022853"/>
    </source>
</evidence>
<evidence type="ECO:0000256" key="7">
    <source>
        <dbReference type="ARBA" id="ARBA00069409"/>
    </source>
</evidence>
<evidence type="ECO:0000256" key="1">
    <source>
        <dbReference type="ARBA" id="ARBA00004642"/>
    </source>
</evidence>
<keyword evidence="11" id="KW-1185">Reference proteome</keyword>
<dbReference type="Proteomes" id="UP001177140">
    <property type="component" value="Unassembled WGS sequence"/>
</dbReference>
<dbReference type="FunFam" id="3.80.10.10:FF:000500">
    <property type="entry name" value="Protein TONSOKU"/>
    <property type="match status" value="1"/>
</dbReference>
<comment type="caution">
    <text evidence="10">The sequence shown here is derived from an EMBL/GenBank/DDBJ whole genome shotgun (WGS) entry which is preliminary data.</text>
</comment>
<dbReference type="Gene3D" id="1.25.40.10">
    <property type="entry name" value="Tetratricopeptide repeat domain"/>
    <property type="match status" value="3"/>
</dbReference>
<evidence type="ECO:0000256" key="6">
    <source>
        <dbReference type="ARBA" id="ARBA00023242"/>
    </source>
</evidence>
<gene>
    <name evidence="10" type="ORF">MKW94_020017</name>
</gene>
<dbReference type="InterPro" id="IPR011990">
    <property type="entry name" value="TPR-like_helical_dom_sf"/>
</dbReference>
<dbReference type="Pfam" id="PF13424">
    <property type="entry name" value="TPR_12"/>
    <property type="match status" value="1"/>
</dbReference>
<dbReference type="SMART" id="SM00028">
    <property type="entry name" value="TPR"/>
    <property type="match status" value="6"/>
</dbReference>
<dbReference type="PANTHER" id="PTHR47684">
    <property type="entry name" value="PROTEIN TONSOKU"/>
    <property type="match status" value="1"/>
</dbReference>
<keyword evidence="8" id="KW-0802">TPR repeat</keyword>
<dbReference type="GO" id="GO:0040029">
    <property type="term" value="P:epigenetic regulation of gene expression"/>
    <property type="evidence" value="ECO:0007669"/>
    <property type="project" value="InterPro"/>
</dbReference>
<dbReference type="SUPFAM" id="SSF48452">
    <property type="entry name" value="TPR-like"/>
    <property type="match status" value="2"/>
</dbReference>
<feature type="repeat" description="TPR" evidence="8">
    <location>
        <begin position="249"/>
        <end position="282"/>
    </location>
</feature>
<keyword evidence="5" id="KW-0156">Chromatin regulator</keyword>